<dbReference type="EMBL" id="SBIJ01000008">
    <property type="protein sequence ID" value="TNH44179.1"/>
    <property type="molecule type" value="Genomic_DNA"/>
</dbReference>
<dbReference type="InterPro" id="IPR038384">
    <property type="entry name" value="Formate_DH_C_sf"/>
</dbReference>
<keyword evidence="7" id="KW-0411">Iron-sulfur</keyword>
<dbReference type="GO" id="GO:0046872">
    <property type="term" value="F:metal ion binding"/>
    <property type="evidence" value="ECO:0007669"/>
    <property type="project" value="UniProtKB-KW"/>
</dbReference>
<dbReference type="SUPFAM" id="SSF81597">
    <property type="entry name" value="Iron-sulfur subunit of formate dehydrogenase N, transmembrane anchor"/>
    <property type="match status" value="1"/>
</dbReference>
<comment type="cofactor">
    <cofactor evidence="1">
        <name>[4Fe-4S] cluster</name>
        <dbReference type="ChEBI" id="CHEBI:49883"/>
    </cofactor>
</comment>
<dbReference type="SUPFAM" id="SSF54862">
    <property type="entry name" value="4Fe-4S ferredoxins"/>
    <property type="match status" value="1"/>
</dbReference>
<evidence type="ECO:0000256" key="8">
    <source>
        <dbReference type="SAM" id="MobiDB-lite"/>
    </source>
</evidence>
<organism evidence="10 11">
    <name type="scientific">Photorhabdus luminescens subsp. sonorensis</name>
    <dbReference type="NCBI Taxonomy" id="1173677"/>
    <lineage>
        <taxon>Bacteria</taxon>
        <taxon>Pseudomonadati</taxon>
        <taxon>Pseudomonadota</taxon>
        <taxon>Gammaproteobacteria</taxon>
        <taxon>Enterobacterales</taxon>
        <taxon>Morganellaceae</taxon>
        <taxon>Photorhabdus</taxon>
    </lineage>
</organism>
<keyword evidence="4" id="KW-0479">Metal-binding</keyword>
<dbReference type="AlphaFoldDB" id="A0A5C4RK32"/>
<accession>A0A5C4RK32</accession>
<protein>
    <recommendedName>
        <fullName evidence="9">4Fe-4S ferredoxin-type domain-containing protein</fullName>
    </recommendedName>
</protein>
<dbReference type="PANTHER" id="PTHR43545">
    <property type="entry name" value="FORMATE DEHYDROGENASE, NITRATE-INDUCIBLE, IRON-SULFUR SUBUNIT"/>
    <property type="match status" value="1"/>
</dbReference>
<evidence type="ECO:0000256" key="5">
    <source>
        <dbReference type="ARBA" id="ARBA00022737"/>
    </source>
</evidence>
<dbReference type="GO" id="GO:0030313">
    <property type="term" value="C:cell envelope"/>
    <property type="evidence" value="ECO:0007669"/>
    <property type="project" value="UniProtKB-SubCell"/>
</dbReference>
<dbReference type="InterPro" id="IPR015246">
    <property type="entry name" value="Formate_DH_TM"/>
</dbReference>
<dbReference type="PROSITE" id="PS51379">
    <property type="entry name" value="4FE4S_FER_2"/>
    <property type="match status" value="1"/>
</dbReference>
<feature type="domain" description="4Fe-4S ferredoxin-type" evidence="9">
    <location>
        <begin position="30"/>
        <end position="58"/>
    </location>
</feature>
<comment type="caution">
    <text evidence="10">The sequence shown here is derived from an EMBL/GenBank/DDBJ whole genome shotgun (WGS) entry which is preliminary data.</text>
</comment>
<gene>
    <name evidence="10" type="ORF">EP164_07010</name>
</gene>
<feature type="compositionally biased region" description="Polar residues" evidence="8">
    <location>
        <begin position="134"/>
        <end position="157"/>
    </location>
</feature>
<evidence type="ECO:0000256" key="6">
    <source>
        <dbReference type="ARBA" id="ARBA00023004"/>
    </source>
</evidence>
<name>A0A5C4RK32_PHOLU</name>
<dbReference type="InterPro" id="IPR051555">
    <property type="entry name" value="FDH_Electron_Transfer_Unit"/>
</dbReference>
<feature type="region of interest" description="Disordered" evidence="8">
    <location>
        <begin position="134"/>
        <end position="163"/>
    </location>
</feature>
<keyword evidence="3" id="KW-0004">4Fe-4S</keyword>
<evidence type="ECO:0000256" key="4">
    <source>
        <dbReference type="ARBA" id="ARBA00022723"/>
    </source>
</evidence>
<dbReference type="PANTHER" id="PTHR43545:SF7">
    <property type="entry name" value="FORMATE DEHYDROGENASE-O IRON-SULFUR SUBUNIT"/>
    <property type="match status" value="1"/>
</dbReference>
<evidence type="ECO:0000256" key="2">
    <source>
        <dbReference type="ARBA" id="ARBA00004196"/>
    </source>
</evidence>
<evidence type="ECO:0000256" key="1">
    <source>
        <dbReference type="ARBA" id="ARBA00001966"/>
    </source>
</evidence>
<keyword evidence="5" id="KW-0677">Repeat</keyword>
<dbReference type="Pfam" id="PF09163">
    <property type="entry name" value="Form-deh_trans"/>
    <property type="match status" value="1"/>
</dbReference>
<evidence type="ECO:0000313" key="10">
    <source>
        <dbReference type="EMBL" id="TNH44179.1"/>
    </source>
</evidence>
<dbReference type="Gene3D" id="1.20.5.480">
    <property type="entry name" value="Single helix bin"/>
    <property type="match status" value="1"/>
</dbReference>
<comment type="subcellular location">
    <subcellularLocation>
        <location evidence="2">Cell envelope</location>
    </subcellularLocation>
</comment>
<evidence type="ECO:0000259" key="9">
    <source>
        <dbReference type="PROSITE" id="PS51379"/>
    </source>
</evidence>
<keyword evidence="6" id="KW-0408">Iron</keyword>
<evidence type="ECO:0000256" key="3">
    <source>
        <dbReference type="ARBA" id="ARBA00022485"/>
    </source>
</evidence>
<dbReference type="GO" id="GO:0051539">
    <property type="term" value="F:4 iron, 4 sulfur cluster binding"/>
    <property type="evidence" value="ECO:0007669"/>
    <property type="project" value="UniProtKB-KW"/>
</dbReference>
<sequence>MAIQSQDIIRRSATHSFTPAPRIRDHQEEVAKLIDVTTCIGCKACQATCSEWNDIRDEVGFNIGVYDNPTISPTVTFWKDIWKPLAAVGFAATFAANIFHYVGIGNRTSEQDEEHARQDDEMADEYFRHTTVSTEFGEETSSSLVQRNPSESKTGGNRSLAIF</sequence>
<dbReference type="Proteomes" id="UP000307592">
    <property type="component" value="Unassembled WGS sequence"/>
</dbReference>
<dbReference type="InterPro" id="IPR017896">
    <property type="entry name" value="4Fe4S_Fe-S-bd"/>
</dbReference>
<evidence type="ECO:0000313" key="11">
    <source>
        <dbReference type="Proteomes" id="UP000307592"/>
    </source>
</evidence>
<proteinExistence type="predicted"/>
<reference evidence="10 11" key="1">
    <citation type="submission" date="2019-01" db="EMBL/GenBank/DDBJ databases">
        <title>Draft genome assembly of Photorhabdus luminescens subsp. sonorensis Caborca.</title>
        <authorList>
            <person name="Duong D.A."/>
            <person name="Espinosa-Artiles P."/>
            <person name="Orozco R.A."/>
            <person name="Molnar I."/>
            <person name="Stock P."/>
        </authorList>
    </citation>
    <scope>NUCLEOTIDE SEQUENCE [LARGE SCALE GENOMIC DNA]</scope>
    <source>
        <strain evidence="10 11">Caborca</strain>
    </source>
</reference>
<evidence type="ECO:0000256" key="7">
    <source>
        <dbReference type="ARBA" id="ARBA00023014"/>
    </source>
</evidence>
<dbReference type="Gene3D" id="3.30.70.20">
    <property type="match status" value="2"/>
</dbReference>